<organism evidence="1 2">
    <name type="scientific">Populus trichocarpa</name>
    <name type="common">Western balsam poplar</name>
    <name type="synonym">Populus balsamifera subsp. trichocarpa</name>
    <dbReference type="NCBI Taxonomy" id="3694"/>
    <lineage>
        <taxon>Eukaryota</taxon>
        <taxon>Viridiplantae</taxon>
        <taxon>Streptophyta</taxon>
        <taxon>Embryophyta</taxon>
        <taxon>Tracheophyta</taxon>
        <taxon>Spermatophyta</taxon>
        <taxon>Magnoliopsida</taxon>
        <taxon>eudicotyledons</taxon>
        <taxon>Gunneridae</taxon>
        <taxon>Pentapetalae</taxon>
        <taxon>rosids</taxon>
        <taxon>fabids</taxon>
        <taxon>Malpighiales</taxon>
        <taxon>Salicaceae</taxon>
        <taxon>Saliceae</taxon>
        <taxon>Populus</taxon>
    </lineage>
</organism>
<dbReference type="Proteomes" id="UP000006729">
    <property type="component" value="Chromosome 17"/>
</dbReference>
<dbReference type="InParanoid" id="A0A2K1X839"/>
<gene>
    <name evidence="1" type="ORF">POPTR_017G148300</name>
</gene>
<dbReference type="AlphaFoldDB" id="A0A2K1X839"/>
<evidence type="ECO:0000313" key="1">
    <source>
        <dbReference type="EMBL" id="PNS96945.1"/>
    </source>
</evidence>
<accession>A0A2K1X839</accession>
<reference evidence="1 2" key="1">
    <citation type="journal article" date="2006" name="Science">
        <title>The genome of black cottonwood, Populus trichocarpa (Torr. &amp; Gray).</title>
        <authorList>
            <person name="Tuskan G.A."/>
            <person name="Difazio S."/>
            <person name="Jansson S."/>
            <person name="Bohlmann J."/>
            <person name="Grigoriev I."/>
            <person name="Hellsten U."/>
            <person name="Putnam N."/>
            <person name="Ralph S."/>
            <person name="Rombauts S."/>
            <person name="Salamov A."/>
            <person name="Schein J."/>
            <person name="Sterck L."/>
            <person name="Aerts A."/>
            <person name="Bhalerao R.R."/>
            <person name="Bhalerao R.P."/>
            <person name="Blaudez D."/>
            <person name="Boerjan W."/>
            <person name="Brun A."/>
            <person name="Brunner A."/>
            <person name="Busov V."/>
            <person name="Campbell M."/>
            <person name="Carlson J."/>
            <person name="Chalot M."/>
            <person name="Chapman J."/>
            <person name="Chen G.L."/>
            <person name="Cooper D."/>
            <person name="Coutinho P.M."/>
            <person name="Couturier J."/>
            <person name="Covert S."/>
            <person name="Cronk Q."/>
            <person name="Cunningham R."/>
            <person name="Davis J."/>
            <person name="Degroeve S."/>
            <person name="Dejardin A."/>
            <person name="Depamphilis C."/>
            <person name="Detter J."/>
            <person name="Dirks B."/>
            <person name="Dubchak I."/>
            <person name="Duplessis S."/>
            <person name="Ehlting J."/>
            <person name="Ellis B."/>
            <person name="Gendler K."/>
            <person name="Goodstein D."/>
            <person name="Gribskov M."/>
            <person name="Grimwood J."/>
            <person name="Groover A."/>
            <person name="Gunter L."/>
            <person name="Hamberger B."/>
            <person name="Heinze B."/>
            <person name="Helariutta Y."/>
            <person name="Henrissat B."/>
            <person name="Holligan D."/>
            <person name="Holt R."/>
            <person name="Huang W."/>
            <person name="Islam-Faridi N."/>
            <person name="Jones S."/>
            <person name="Jones-Rhoades M."/>
            <person name="Jorgensen R."/>
            <person name="Joshi C."/>
            <person name="Kangasjarvi J."/>
            <person name="Karlsson J."/>
            <person name="Kelleher C."/>
            <person name="Kirkpatrick R."/>
            <person name="Kirst M."/>
            <person name="Kohler A."/>
            <person name="Kalluri U."/>
            <person name="Larimer F."/>
            <person name="Leebens-Mack J."/>
            <person name="Leple J.C."/>
            <person name="Locascio P."/>
            <person name="Lou Y."/>
            <person name="Lucas S."/>
            <person name="Martin F."/>
            <person name="Montanini B."/>
            <person name="Napoli C."/>
            <person name="Nelson D.R."/>
            <person name="Nelson C."/>
            <person name="Nieminen K."/>
            <person name="Nilsson O."/>
            <person name="Pereda V."/>
            <person name="Peter G."/>
            <person name="Philippe R."/>
            <person name="Pilate G."/>
            <person name="Poliakov A."/>
            <person name="Razumovskaya J."/>
            <person name="Richardson P."/>
            <person name="Rinaldi C."/>
            <person name="Ritland K."/>
            <person name="Rouze P."/>
            <person name="Ryaboy D."/>
            <person name="Schmutz J."/>
            <person name="Schrader J."/>
            <person name="Segerman B."/>
            <person name="Shin H."/>
            <person name="Siddiqui A."/>
            <person name="Sterky F."/>
            <person name="Terry A."/>
            <person name="Tsai C.J."/>
            <person name="Uberbacher E."/>
            <person name="Unneberg P."/>
            <person name="Vahala J."/>
            <person name="Wall K."/>
            <person name="Wessler S."/>
            <person name="Yang G."/>
            <person name="Yin T."/>
            <person name="Douglas C."/>
            <person name="Marra M."/>
            <person name="Sandberg G."/>
            <person name="Van de Peer Y."/>
            <person name="Rokhsar D."/>
        </authorList>
    </citation>
    <scope>NUCLEOTIDE SEQUENCE [LARGE SCALE GENOMIC DNA]</scope>
    <source>
        <strain evidence="2">cv. Nisqually</strain>
    </source>
</reference>
<name>A0A2K1X839_POPTR</name>
<sequence length="66" mass="7642">MFNCRASSVSFRCLSWIWLLSLHGFGPILVNRNTLLGRNFLNKESYSRLPSMMEKSMKWTGCSPLK</sequence>
<proteinExistence type="predicted"/>
<protein>
    <submittedName>
        <fullName evidence="1">Uncharacterized protein</fullName>
    </submittedName>
</protein>
<evidence type="ECO:0000313" key="2">
    <source>
        <dbReference type="Proteomes" id="UP000006729"/>
    </source>
</evidence>
<dbReference type="EMBL" id="CM009306">
    <property type="protein sequence ID" value="PNS96945.1"/>
    <property type="molecule type" value="Genomic_DNA"/>
</dbReference>
<keyword evidence="2" id="KW-1185">Reference proteome</keyword>